<feature type="compositionally biased region" description="Basic and acidic residues" evidence="2">
    <location>
        <begin position="17"/>
        <end position="30"/>
    </location>
</feature>
<reference evidence="3 4" key="1">
    <citation type="submission" date="2020-07" db="EMBL/GenBank/DDBJ databases">
        <title>Comparative genomics of pyrophilous fungi reveals a link between fire events and developmental genes.</title>
        <authorList>
            <consortium name="DOE Joint Genome Institute"/>
            <person name="Steindorff A.S."/>
            <person name="Carver A."/>
            <person name="Calhoun S."/>
            <person name="Stillman K."/>
            <person name="Liu H."/>
            <person name="Lipzen A."/>
            <person name="Pangilinan J."/>
            <person name="Labutti K."/>
            <person name="Bruns T.D."/>
            <person name="Grigoriev I.V."/>
        </authorList>
    </citation>
    <scope>NUCLEOTIDE SEQUENCE [LARGE SCALE GENOMIC DNA]</scope>
    <source>
        <strain evidence="3 4">CBS 144469</strain>
    </source>
</reference>
<feature type="coiled-coil region" evidence="1">
    <location>
        <begin position="84"/>
        <end position="111"/>
    </location>
</feature>
<evidence type="ECO:0000313" key="3">
    <source>
        <dbReference type="EMBL" id="KAF6749774.1"/>
    </source>
</evidence>
<feature type="compositionally biased region" description="Polar residues" evidence="2">
    <location>
        <begin position="278"/>
        <end position="290"/>
    </location>
</feature>
<comment type="caution">
    <text evidence="3">The sequence shown here is derived from an EMBL/GenBank/DDBJ whole genome shotgun (WGS) entry which is preliminary data.</text>
</comment>
<accession>A0A8H6HNB5</accession>
<keyword evidence="1" id="KW-0175">Coiled coil</keyword>
<proteinExistence type="predicted"/>
<name>A0A8H6HNB5_9AGAR</name>
<organism evidence="3 4">
    <name type="scientific">Ephemerocybe angulata</name>
    <dbReference type="NCBI Taxonomy" id="980116"/>
    <lineage>
        <taxon>Eukaryota</taxon>
        <taxon>Fungi</taxon>
        <taxon>Dikarya</taxon>
        <taxon>Basidiomycota</taxon>
        <taxon>Agaricomycotina</taxon>
        <taxon>Agaricomycetes</taxon>
        <taxon>Agaricomycetidae</taxon>
        <taxon>Agaricales</taxon>
        <taxon>Agaricineae</taxon>
        <taxon>Psathyrellaceae</taxon>
        <taxon>Ephemerocybe</taxon>
    </lineage>
</organism>
<keyword evidence="4" id="KW-1185">Reference proteome</keyword>
<gene>
    <name evidence="3" type="ORF">DFP72DRAFT_912693</name>
</gene>
<feature type="region of interest" description="Disordered" evidence="2">
    <location>
        <begin position="252"/>
        <end position="357"/>
    </location>
</feature>
<feature type="region of interest" description="Disordered" evidence="2">
    <location>
        <begin position="1"/>
        <end position="31"/>
    </location>
</feature>
<evidence type="ECO:0000256" key="2">
    <source>
        <dbReference type="SAM" id="MobiDB-lite"/>
    </source>
</evidence>
<dbReference type="AlphaFoldDB" id="A0A8H6HNB5"/>
<feature type="region of interest" description="Disordered" evidence="2">
    <location>
        <begin position="190"/>
        <end position="215"/>
    </location>
</feature>
<evidence type="ECO:0000313" key="4">
    <source>
        <dbReference type="Proteomes" id="UP000521943"/>
    </source>
</evidence>
<feature type="compositionally biased region" description="Low complexity" evidence="2">
    <location>
        <begin position="204"/>
        <end position="215"/>
    </location>
</feature>
<dbReference type="EMBL" id="JACGCI010000061">
    <property type="protein sequence ID" value="KAF6749774.1"/>
    <property type="molecule type" value="Genomic_DNA"/>
</dbReference>
<dbReference type="Proteomes" id="UP000521943">
    <property type="component" value="Unassembled WGS sequence"/>
</dbReference>
<protein>
    <submittedName>
        <fullName evidence="3">Uncharacterized protein</fullName>
    </submittedName>
</protein>
<feature type="non-terminal residue" evidence="3">
    <location>
        <position position="406"/>
    </location>
</feature>
<sequence length="406" mass="44173">MASTPERLSNTILRSSRNTDQDKGLHDGKSDVIFLKPSQEVPAGGGDASFRDFPSPAPCPRCNGASKNLLDDGRAMFGEHESRYLEMEAAISQLRATVERQQDSIAELNGKLVSGLTTNVDAMAAKDTAAHRIFESLTAKQEAKLEAKDKQILEAFEQIGRLKEMPREEEGKTSALRRILENTGRKEEKRKLPFIAYQRDLTDPSTPNSPVPSSTKNPLYEALIKTWCFVGEPAPLQADLAGEKKVLAQDVPAPGQFKPTSDSLPQDQPRAPRRTKSMILQSGESGTMENRSPEAPASQAANSVKGAKHATREQDGQGRTVASSARRLRGGHSSSLKGQGVSKSTLTRGLDSAEDPEDVARRYEHQIAVLTDKLSECHAQLMAYSNARAPLNFQLGSAFGALAYHP</sequence>
<feature type="compositionally biased region" description="Polar residues" evidence="2">
    <location>
        <begin position="1"/>
        <end position="16"/>
    </location>
</feature>
<dbReference type="OrthoDB" id="10584304at2759"/>
<evidence type="ECO:0000256" key="1">
    <source>
        <dbReference type="SAM" id="Coils"/>
    </source>
</evidence>
<feature type="compositionally biased region" description="Polar residues" evidence="2">
    <location>
        <begin position="332"/>
        <end position="347"/>
    </location>
</feature>